<comment type="similarity">
    <text evidence="11">Belongs to the SrkA/RdoA protein kinase family.</text>
</comment>
<keyword evidence="3 11" id="KW-0597">Phosphoprotein</keyword>
<dbReference type="NCBIfam" id="NF008738">
    <property type="entry name" value="PRK11768.1"/>
    <property type="match status" value="1"/>
</dbReference>
<organism evidence="13 14">
    <name type="scientific">Simiduia curdlanivorans</name>
    <dbReference type="NCBI Taxonomy" id="1492769"/>
    <lineage>
        <taxon>Bacteria</taxon>
        <taxon>Pseudomonadati</taxon>
        <taxon>Pseudomonadota</taxon>
        <taxon>Gammaproteobacteria</taxon>
        <taxon>Cellvibrionales</taxon>
        <taxon>Cellvibrionaceae</taxon>
        <taxon>Simiduia</taxon>
    </lineage>
</organism>
<evidence type="ECO:0000256" key="10">
    <source>
        <dbReference type="ARBA" id="ARBA00023016"/>
    </source>
</evidence>
<protein>
    <recommendedName>
        <fullName evidence="11">Stress response kinase A</fullName>
        <ecNumber evidence="11">2.7.11.1</ecNumber>
    </recommendedName>
    <alternativeName>
        <fullName evidence="11">Serine/threonine-protein kinase SrkA</fullName>
    </alternativeName>
</protein>
<comment type="catalytic activity">
    <reaction evidence="11">
        <text>L-threonyl-[protein] + ATP = O-phospho-L-threonyl-[protein] + ADP + H(+)</text>
        <dbReference type="Rhea" id="RHEA:46608"/>
        <dbReference type="Rhea" id="RHEA-COMP:11060"/>
        <dbReference type="Rhea" id="RHEA-COMP:11605"/>
        <dbReference type="ChEBI" id="CHEBI:15378"/>
        <dbReference type="ChEBI" id="CHEBI:30013"/>
        <dbReference type="ChEBI" id="CHEBI:30616"/>
        <dbReference type="ChEBI" id="CHEBI:61977"/>
        <dbReference type="ChEBI" id="CHEBI:456216"/>
        <dbReference type="EC" id="2.7.11.1"/>
    </reaction>
</comment>
<dbReference type="HAMAP" id="MF_01497">
    <property type="entry name" value="SrkA_kinase"/>
    <property type="match status" value="1"/>
</dbReference>
<dbReference type="InterPro" id="IPR011009">
    <property type="entry name" value="Kinase-like_dom_sf"/>
</dbReference>
<keyword evidence="8 11" id="KW-0067">ATP-binding</keyword>
<keyword evidence="7 11" id="KW-0418">Kinase</keyword>
<evidence type="ECO:0000256" key="9">
    <source>
        <dbReference type="ARBA" id="ARBA00022842"/>
    </source>
</evidence>
<dbReference type="RefSeq" id="WP_380736114.1">
    <property type="nucleotide sequence ID" value="NZ_JAUFQG010000004.1"/>
</dbReference>
<keyword evidence="14" id="KW-1185">Reference proteome</keyword>
<keyword evidence="10 11" id="KW-0346">Stress response</keyword>
<gene>
    <name evidence="11" type="primary">srkA</name>
    <name evidence="13" type="ORF">ACFOX3_04445</name>
</gene>
<evidence type="ECO:0000256" key="6">
    <source>
        <dbReference type="ARBA" id="ARBA00022741"/>
    </source>
</evidence>
<dbReference type="InterPro" id="IPR032882">
    <property type="entry name" value="SrkA/RdoA"/>
</dbReference>
<dbReference type="PANTHER" id="PTHR39573:SF1">
    <property type="entry name" value="STRESS RESPONSE KINASE A"/>
    <property type="match status" value="1"/>
</dbReference>
<feature type="binding site" evidence="11">
    <location>
        <position position="220"/>
    </location>
    <ligand>
        <name>Mg(2+)</name>
        <dbReference type="ChEBI" id="CHEBI:18420"/>
    </ligand>
</feature>
<feature type="active site" evidence="11">
    <location>
        <position position="232"/>
    </location>
</feature>
<evidence type="ECO:0000256" key="8">
    <source>
        <dbReference type="ARBA" id="ARBA00022840"/>
    </source>
</evidence>
<evidence type="ECO:0000313" key="14">
    <source>
        <dbReference type="Proteomes" id="UP001595840"/>
    </source>
</evidence>
<evidence type="ECO:0000256" key="4">
    <source>
        <dbReference type="ARBA" id="ARBA00022679"/>
    </source>
</evidence>
<comment type="caution">
    <text evidence="13">The sequence shown here is derived from an EMBL/GenBank/DDBJ whole genome shotgun (WGS) entry which is preliminary data.</text>
</comment>
<keyword evidence="9 11" id="KW-0460">Magnesium</keyword>
<dbReference type="SUPFAM" id="SSF56112">
    <property type="entry name" value="Protein kinase-like (PK-like)"/>
    <property type="match status" value="1"/>
</dbReference>
<evidence type="ECO:0000256" key="5">
    <source>
        <dbReference type="ARBA" id="ARBA00022723"/>
    </source>
</evidence>
<dbReference type="Proteomes" id="UP001595840">
    <property type="component" value="Unassembled WGS sequence"/>
</dbReference>
<accession>A0ABV8V3B7</accession>
<feature type="active site" description="Proton acceptor" evidence="11">
    <location>
        <position position="215"/>
    </location>
</feature>
<keyword evidence="6 11" id="KW-0547">Nucleotide-binding</keyword>
<comment type="subunit">
    <text evidence="11">Monomer.</text>
</comment>
<evidence type="ECO:0000256" key="2">
    <source>
        <dbReference type="ARBA" id="ARBA00022527"/>
    </source>
</evidence>
<reference evidence="14" key="1">
    <citation type="journal article" date="2019" name="Int. J. Syst. Evol. Microbiol.">
        <title>The Global Catalogue of Microorganisms (GCM) 10K type strain sequencing project: providing services to taxonomists for standard genome sequencing and annotation.</title>
        <authorList>
            <consortium name="The Broad Institute Genomics Platform"/>
            <consortium name="The Broad Institute Genome Sequencing Center for Infectious Disease"/>
            <person name="Wu L."/>
            <person name="Ma J."/>
        </authorList>
    </citation>
    <scope>NUCLEOTIDE SEQUENCE [LARGE SCALE GENOMIC DNA]</scope>
    <source>
        <strain evidence="14">CECT 8570</strain>
    </source>
</reference>
<keyword evidence="2 11" id="KW-0723">Serine/threonine-protein kinase</keyword>
<dbReference type="PANTHER" id="PTHR39573">
    <property type="entry name" value="STRESS RESPONSE KINASE A"/>
    <property type="match status" value="1"/>
</dbReference>
<feature type="site" description="ATP" evidence="11">
    <location>
        <position position="49"/>
    </location>
</feature>
<sequence length="340" mass="38708">MANIALSNDDDTPIVATNHPYAALTPDAVMDAVESTGLLTDARVFALNSYENRVYQVGIEGGTPIIAKFYRPERWSRDQILEEHSFTQELADAGLSVVPPMIDPLTGSLHRFGDFDFALFKRQGGHAPELENFDHLQAIGRAMGRLHAVGKAKPFSHRPSLSIDSFGHQSVDFLTHNFIPKPLLPAYTSLCKDLLERIESAFQRLPAKSLRLHGDCHPGNILWRDDTPHLVDFDDARTGPAVQDIWMLLSGERQQQLAQLSEIIEGYEIFCDFDPAELGLIESLRCLRIMHYSAWLARRWQDPAFPKTFPWFNTERYWAEHILELREQMSALQEEPLRLF</sequence>
<keyword evidence="5 11" id="KW-0479">Metal-binding</keyword>
<evidence type="ECO:0000256" key="1">
    <source>
        <dbReference type="ARBA" id="ARBA00022490"/>
    </source>
</evidence>
<proteinExistence type="inferred from homology"/>
<feature type="domain" description="Aminoglycoside phosphotransferase" evidence="12">
    <location>
        <begin position="49"/>
        <end position="278"/>
    </location>
</feature>
<keyword evidence="1 11" id="KW-0963">Cytoplasm</keyword>
<dbReference type="Gene3D" id="1.20.1270.170">
    <property type="match status" value="1"/>
</dbReference>
<evidence type="ECO:0000256" key="3">
    <source>
        <dbReference type="ARBA" id="ARBA00022553"/>
    </source>
</evidence>
<evidence type="ECO:0000259" key="12">
    <source>
        <dbReference type="Pfam" id="PF01636"/>
    </source>
</evidence>
<dbReference type="Gene3D" id="1.10.510.10">
    <property type="entry name" value="Transferase(Phosphotransferase) domain 1"/>
    <property type="match status" value="1"/>
</dbReference>
<feature type="binding site" evidence="11">
    <location>
        <position position="232"/>
    </location>
    <ligand>
        <name>Mg(2+)</name>
        <dbReference type="ChEBI" id="CHEBI:18420"/>
    </ligand>
</feature>
<comment type="function">
    <text evidence="11">A protein kinase that phosphorylates Ser and Thr residues. Probably acts to suppress the effects of stress linked to accumulation of reactive oxygen species. Probably involved in the extracytoplasmic stress response.</text>
</comment>
<dbReference type="GO" id="GO:0004674">
    <property type="term" value="F:protein serine/threonine kinase activity"/>
    <property type="evidence" value="ECO:0007669"/>
    <property type="project" value="UniProtKB-KW"/>
</dbReference>
<name>A0ABV8V3B7_9GAMM</name>
<evidence type="ECO:0000256" key="7">
    <source>
        <dbReference type="ARBA" id="ARBA00022777"/>
    </source>
</evidence>
<comment type="cofactor">
    <cofactor evidence="11">
        <name>Mg(2+)</name>
        <dbReference type="ChEBI" id="CHEBI:18420"/>
    </cofactor>
</comment>
<evidence type="ECO:0000256" key="11">
    <source>
        <dbReference type="HAMAP-Rule" id="MF_01497"/>
    </source>
</evidence>
<dbReference type="Pfam" id="PF01636">
    <property type="entry name" value="APH"/>
    <property type="match status" value="1"/>
</dbReference>
<comment type="subcellular location">
    <subcellularLocation>
        <location evidence="11">Cytoplasm</location>
    </subcellularLocation>
</comment>
<evidence type="ECO:0000313" key="13">
    <source>
        <dbReference type="EMBL" id="MFC4361539.1"/>
    </source>
</evidence>
<dbReference type="EC" id="2.7.11.1" evidence="11"/>
<dbReference type="EMBL" id="JBHSCX010000003">
    <property type="protein sequence ID" value="MFC4361539.1"/>
    <property type="molecule type" value="Genomic_DNA"/>
</dbReference>
<dbReference type="Gene3D" id="3.30.200.70">
    <property type="match status" value="1"/>
</dbReference>
<comment type="catalytic activity">
    <reaction evidence="11">
        <text>L-seryl-[protein] + ATP = O-phospho-L-seryl-[protein] + ADP + H(+)</text>
        <dbReference type="Rhea" id="RHEA:17989"/>
        <dbReference type="Rhea" id="RHEA-COMP:9863"/>
        <dbReference type="Rhea" id="RHEA-COMP:11604"/>
        <dbReference type="ChEBI" id="CHEBI:15378"/>
        <dbReference type="ChEBI" id="CHEBI:29999"/>
        <dbReference type="ChEBI" id="CHEBI:30616"/>
        <dbReference type="ChEBI" id="CHEBI:83421"/>
        <dbReference type="ChEBI" id="CHEBI:456216"/>
        <dbReference type="EC" id="2.7.11.1"/>
    </reaction>
</comment>
<keyword evidence="4 11" id="KW-0808">Transferase</keyword>
<dbReference type="InterPro" id="IPR002575">
    <property type="entry name" value="Aminoglycoside_PTrfase"/>
</dbReference>